<proteinExistence type="inferred from homology"/>
<evidence type="ECO:0000259" key="12">
    <source>
        <dbReference type="PROSITE" id="PS52015"/>
    </source>
</evidence>
<accession>F8E7M9</accession>
<dbReference type="PANTHER" id="PTHR33446">
    <property type="entry name" value="PROTEIN TONB-RELATED"/>
    <property type="match status" value="1"/>
</dbReference>
<dbReference type="Proteomes" id="UP000006621">
    <property type="component" value="Chromosome"/>
</dbReference>
<keyword evidence="5" id="KW-0997">Cell inner membrane</keyword>
<dbReference type="GO" id="GO:0098797">
    <property type="term" value="C:plasma membrane protein complex"/>
    <property type="evidence" value="ECO:0007669"/>
    <property type="project" value="TreeGrafter"/>
</dbReference>
<dbReference type="InterPro" id="IPR037682">
    <property type="entry name" value="TonB_C"/>
</dbReference>
<sequence length="257" mass="29323">MLKSHSKRNGGVNSPLLILFIVLSGLFHFILAGMIMLPHSENQYAGQLLAVTFYKAKSPQTTKQSETENTVDKRTINKKSIKPEKVLAEHKAEKRTEKKIEKETPEKSEYNKKRAATKKDITPTNNKNAKKDVAGSYLPKLTFNKERKSEISGRSSINLKNNSWSEEEKKKYLQHIRKQITSRIKYPSIARRRGIEGEVLVSFNIRKDGSFEKVKIKRKSPYTVLNDAVLKAVENVVVTEKPEEEIAVNIPVNFTLK</sequence>
<organism evidence="13 14">
    <name type="scientific">Flexistipes sinusarabici (strain ATCC 49648 / DSM 4947 / MAS 10)</name>
    <dbReference type="NCBI Taxonomy" id="717231"/>
    <lineage>
        <taxon>Bacteria</taxon>
        <taxon>Pseudomonadati</taxon>
        <taxon>Deferribacterota</taxon>
        <taxon>Deferribacteres</taxon>
        <taxon>Deferribacterales</taxon>
        <taxon>Flexistipitaceae</taxon>
        <taxon>Flexistipes</taxon>
    </lineage>
</organism>
<dbReference type="PANTHER" id="PTHR33446:SF2">
    <property type="entry name" value="PROTEIN TONB"/>
    <property type="match status" value="1"/>
</dbReference>
<feature type="domain" description="TonB C-terminal" evidence="12">
    <location>
        <begin position="171"/>
        <end position="257"/>
    </location>
</feature>
<evidence type="ECO:0000256" key="5">
    <source>
        <dbReference type="ARBA" id="ARBA00022519"/>
    </source>
</evidence>
<dbReference type="STRING" id="717231.Flexsi_0182"/>
<evidence type="ECO:0000256" key="3">
    <source>
        <dbReference type="ARBA" id="ARBA00022448"/>
    </source>
</evidence>
<dbReference type="GO" id="GO:0015031">
    <property type="term" value="P:protein transport"/>
    <property type="evidence" value="ECO:0007669"/>
    <property type="project" value="UniProtKB-KW"/>
</dbReference>
<comment type="subcellular location">
    <subcellularLocation>
        <location evidence="1">Cell inner membrane</location>
        <topology evidence="1">Single-pass membrane protein</topology>
        <orientation evidence="1">Periplasmic side</orientation>
    </subcellularLocation>
</comment>
<evidence type="ECO:0000256" key="2">
    <source>
        <dbReference type="ARBA" id="ARBA00006555"/>
    </source>
</evidence>
<dbReference type="InterPro" id="IPR006260">
    <property type="entry name" value="TonB/TolA_C"/>
</dbReference>
<keyword evidence="8 11" id="KW-1133">Transmembrane helix</keyword>
<evidence type="ECO:0000313" key="14">
    <source>
        <dbReference type="Proteomes" id="UP000006621"/>
    </source>
</evidence>
<dbReference type="Pfam" id="PF03544">
    <property type="entry name" value="TonB_C"/>
    <property type="match status" value="1"/>
</dbReference>
<comment type="similarity">
    <text evidence="2">Belongs to the TonB family.</text>
</comment>
<feature type="transmembrane region" description="Helical" evidence="11">
    <location>
        <begin position="12"/>
        <end position="37"/>
    </location>
</feature>
<keyword evidence="3" id="KW-0813">Transport</keyword>
<name>F8E7M9_FLESM</name>
<dbReference type="GO" id="GO:0030288">
    <property type="term" value="C:outer membrane-bounded periplasmic space"/>
    <property type="evidence" value="ECO:0007669"/>
    <property type="project" value="InterPro"/>
</dbReference>
<dbReference type="AlphaFoldDB" id="F8E7M9"/>
<keyword evidence="7" id="KW-0653">Protein transport</keyword>
<dbReference type="GO" id="GO:0015891">
    <property type="term" value="P:siderophore transport"/>
    <property type="evidence" value="ECO:0007669"/>
    <property type="project" value="InterPro"/>
</dbReference>
<keyword evidence="4" id="KW-1003">Cell membrane</keyword>
<keyword evidence="9 11" id="KW-0472">Membrane</keyword>
<dbReference type="InterPro" id="IPR003538">
    <property type="entry name" value="TonB"/>
</dbReference>
<dbReference type="SUPFAM" id="SSF74653">
    <property type="entry name" value="TolA/TonB C-terminal domain"/>
    <property type="match status" value="1"/>
</dbReference>
<evidence type="ECO:0000256" key="9">
    <source>
        <dbReference type="ARBA" id="ARBA00023136"/>
    </source>
</evidence>
<dbReference type="KEGG" id="fsi:Flexsi_0182"/>
<reference evidence="13 14" key="1">
    <citation type="journal article" date="2011" name="Stand. Genomic Sci.">
        <title>Genome sequence of the moderately thermophilic halophile Flexistipes sinusarabici strain (MAS10).</title>
        <authorList>
            <person name="Lapidus A."/>
            <person name="Chertkov O."/>
            <person name="Nolan M."/>
            <person name="Lucas S."/>
            <person name="Hammon N."/>
            <person name="Deshpande S."/>
            <person name="Cheng J.F."/>
            <person name="Tapia R."/>
            <person name="Han C."/>
            <person name="Goodwin L."/>
            <person name="Pitluck S."/>
            <person name="Liolios K."/>
            <person name="Pagani I."/>
            <person name="Ivanova N."/>
            <person name="Huntemann M."/>
            <person name="Mavromatis K."/>
            <person name="Mikhailova N."/>
            <person name="Pati A."/>
            <person name="Chen A."/>
            <person name="Palaniappan K."/>
            <person name="Land M."/>
            <person name="Hauser L."/>
            <person name="Brambilla E.M."/>
            <person name="Rohde M."/>
            <person name="Abt B."/>
            <person name="Spring S."/>
            <person name="Goker M."/>
            <person name="Bristow J."/>
            <person name="Eisen J.A."/>
            <person name="Markowitz V."/>
            <person name="Hugenholtz P."/>
            <person name="Kyrpides N.C."/>
            <person name="Klenk H.P."/>
            <person name="Woyke T."/>
        </authorList>
    </citation>
    <scope>NUCLEOTIDE SEQUENCE [LARGE SCALE GENOMIC DNA]</scope>
    <source>
        <strain evidence="14">DSM 4947 / MAS 10</strain>
    </source>
</reference>
<evidence type="ECO:0000256" key="4">
    <source>
        <dbReference type="ARBA" id="ARBA00022475"/>
    </source>
</evidence>
<dbReference type="NCBIfam" id="TIGR01352">
    <property type="entry name" value="tonB_Cterm"/>
    <property type="match status" value="1"/>
</dbReference>
<protein>
    <submittedName>
        <fullName evidence="13">TonB family protein</fullName>
    </submittedName>
</protein>
<gene>
    <name evidence="13" type="ordered locus">Flexsi_0182</name>
</gene>
<dbReference type="eggNOG" id="COG0810">
    <property type="taxonomic scope" value="Bacteria"/>
</dbReference>
<evidence type="ECO:0000313" key="13">
    <source>
        <dbReference type="EMBL" id="AEI13874.1"/>
    </source>
</evidence>
<dbReference type="Gene3D" id="3.30.1150.10">
    <property type="match status" value="1"/>
</dbReference>
<dbReference type="GO" id="GO:0055085">
    <property type="term" value="P:transmembrane transport"/>
    <property type="evidence" value="ECO:0007669"/>
    <property type="project" value="InterPro"/>
</dbReference>
<dbReference type="HOGENOM" id="CLU_1080744_0_0_0"/>
<evidence type="ECO:0000256" key="1">
    <source>
        <dbReference type="ARBA" id="ARBA00004383"/>
    </source>
</evidence>
<reference evidence="14" key="2">
    <citation type="submission" date="2011-06" db="EMBL/GenBank/DDBJ databases">
        <title>The complete genome of Flexistipes sinusarabici DSM 4947.</title>
        <authorList>
            <person name="Lucas S."/>
            <person name="Han J."/>
            <person name="Lapidus A."/>
            <person name="Bruce D."/>
            <person name="Goodwin L."/>
            <person name="Pitluck S."/>
            <person name="Peters L."/>
            <person name="Kyrpides N."/>
            <person name="Mavromatis K."/>
            <person name="Ivanova N."/>
            <person name="Mikhailova N."/>
            <person name="Chertkov O."/>
            <person name="Detter J.C."/>
            <person name="Tapia R."/>
            <person name="Han C."/>
            <person name="Land M."/>
            <person name="Hauser L."/>
            <person name="Markowitz V."/>
            <person name="Cheng J.-F."/>
            <person name="Hugenholtz P."/>
            <person name="Woyke T."/>
            <person name="Wu D."/>
            <person name="Spring S."/>
            <person name="Schroeder M."/>
            <person name="Brambilla E."/>
            <person name="Klenk H.-P."/>
            <person name="Eisen J.A."/>
        </authorList>
    </citation>
    <scope>NUCLEOTIDE SEQUENCE [LARGE SCALE GENOMIC DNA]</scope>
    <source>
        <strain evidence="14">DSM 4947 / MAS 10</strain>
    </source>
</reference>
<dbReference type="PROSITE" id="PS52015">
    <property type="entry name" value="TONB_CTD"/>
    <property type="match status" value="1"/>
</dbReference>
<dbReference type="InterPro" id="IPR051045">
    <property type="entry name" value="TonB-dependent_transducer"/>
</dbReference>
<evidence type="ECO:0000256" key="7">
    <source>
        <dbReference type="ARBA" id="ARBA00022927"/>
    </source>
</evidence>
<dbReference type="PRINTS" id="PR01374">
    <property type="entry name" value="TONBPROTEIN"/>
</dbReference>
<dbReference type="GO" id="GO:0031992">
    <property type="term" value="F:energy transducer activity"/>
    <property type="evidence" value="ECO:0007669"/>
    <property type="project" value="InterPro"/>
</dbReference>
<evidence type="ECO:0000256" key="10">
    <source>
        <dbReference type="SAM" id="MobiDB-lite"/>
    </source>
</evidence>
<keyword evidence="14" id="KW-1185">Reference proteome</keyword>
<feature type="region of interest" description="Disordered" evidence="10">
    <location>
        <begin position="90"/>
        <end position="117"/>
    </location>
</feature>
<dbReference type="EMBL" id="CP002858">
    <property type="protein sequence ID" value="AEI13874.1"/>
    <property type="molecule type" value="Genomic_DNA"/>
</dbReference>
<evidence type="ECO:0000256" key="6">
    <source>
        <dbReference type="ARBA" id="ARBA00022692"/>
    </source>
</evidence>
<evidence type="ECO:0000256" key="11">
    <source>
        <dbReference type="SAM" id="Phobius"/>
    </source>
</evidence>
<evidence type="ECO:0000256" key="8">
    <source>
        <dbReference type="ARBA" id="ARBA00022989"/>
    </source>
</evidence>
<keyword evidence="6 11" id="KW-0812">Transmembrane</keyword>